<keyword evidence="3" id="KW-1185">Reference proteome</keyword>
<dbReference type="Proteomes" id="UP000253606">
    <property type="component" value="Chromosome"/>
</dbReference>
<dbReference type="KEGG" id="abas:ACPOL_5752"/>
<evidence type="ECO:0000313" key="3">
    <source>
        <dbReference type="Proteomes" id="UP000253606"/>
    </source>
</evidence>
<dbReference type="GO" id="GO:0070403">
    <property type="term" value="F:NAD+ binding"/>
    <property type="evidence" value="ECO:0007669"/>
    <property type="project" value="InterPro"/>
</dbReference>
<dbReference type="InterPro" id="IPR036291">
    <property type="entry name" value="NAD(P)-bd_dom_sf"/>
</dbReference>
<reference evidence="2 3" key="1">
    <citation type="journal article" date="2018" name="Front. Microbiol.">
        <title>Hydrolytic Capabilities as a Key to Environmental Success: Chitinolytic and Cellulolytic Acidobacteria From Acidic Sub-arctic Soils and Boreal Peatlands.</title>
        <authorList>
            <person name="Belova S.E."/>
            <person name="Ravin N.V."/>
            <person name="Pankratov T.A."/>
            <person name="Rakitin A.L."/>
            <person name="Ivanova A.A."/>
            <person name="Beletsky A.V."/>
            <person name="Mardanov A.V."/>
            <person name="Sinninghe Damste J.S."/>
            <person name="Dedysh S.N."/>
        </authorList>
    </citation>
    <scope>NUCLEOTIDE SEQUENCE [LARGE SCALE GENOMIC DNA]</scope>
    <source>
        <strain evidence="2 3">SBC82</strain>
    </source>
</reference>
<sequence>MKIGSVAVIGAGARGRELAALFAAKGFAVTLEDILPSKLKKAAELLGAPDGTVSAEGGMYGKVRFATSVEDAVRTADLVIDCVPDELESKLEIFSLLDRMAPPHSAFLTPTQSLSIADLASCTYRADRCIALVLPNTLTSGTVRLTSTSLTAPEVLAAVQAFWMSLGLAVELQMDRAEPSVAAGTLF</sequence>
<dbReference type="Pfam" id="PF02737">
    <property type="entry name" value="3HCDH_N"/>
    <property type="match status" value="1"/>
</dbReference>
<dbReference type="AlphaFoldDB" id="A0A2Z5G7M7"/>
<feature type="domain" description="3-hydroxyacyl-CoA dehydrogenase NAD binding" evidence="1">
    <location>
        <begin position="5"/>
        <end position="167"/>
    </location>
</feature>
<evidence type="ECO:0000313" key="2">
    <source>
        <dbReference type="EMBL" id="AXC14998.1"/>
    </source>
</evidence>
<dbReference type="SUPFAM" id="SSF51735">
    <property type="entry name" value="NAD(P)-binding Rossmann-fold domains"/>
    <property type="match status" value="1"/>
</dbReference>
<dbReference type="EMBL" id="CP030840">
    <property type="protein sequence ID" value="AXC14998.1"/>
    <property type="molecule type" value="Genomic_DNA"/>
</dbReference>
<proteinExistence type="predicted"/>
<dbReference type="PANTHER" id="PTHR48075:SF5">
    <property type="entry name" value="3-HYDROXYBUTYRYL-COA DEHYDROGENASE"/>
    <property type="match status" value="1"/>
</dbReference>
<dbReference type="RefSeq" id="WP_236657048.1">
    <property type="nucleotide sequence ID" value="NZ_CP030840.1"/>
</dbReference>
<dbReference type="PANTHER" id="PTHR48075">
    <property type="entry name" value="3-HYDROXYACYL-COA DEHYDROGENASE FAMILY PROTEIN"/>
    <property type="match status" value="1"/>
</dbReference>
<accession>A0A2Z5G7M7</accession>
<protein>
    <submittedName>
        <fullName evidence="2">3-hydroxybutyryl-CoA dehydrogenase</fullName>
    </submittedName>
</protein>
<dbReference type="GO" id="GO:0006631">
    <property type="term" value="P:fatty acid metabolic process"/>
    <property type="evidence" value="ECO:0007669"/>
    <property type="project" value="InterPro"/>
</dbReference>
<dbReference type="InterPro" id="IPR006176">
    <property type="entry name" value="3-OHacyl-CoA_DH_NAD-bd"/>
</dbReference>
<name>A0A2Z5G7M7_9BACT</name>
<dbReference type="GO" id="GO:0016491">
    <property type="term" value="F:oxidoreductase activity"/>
    <property type="evidence" value="ECO:0007669"/>
    <property type="project" value="TreeGrafter"/>
</dbReference>
<gene>
    <name evidence="2" type="ORF">ACPOL_5752</name>
</gene>
<organism evidence="2 3">
    <name type="scientific">Acidisarcina polymorpha</name>
    <dbReference type="NCBI Taxonomy" id="2211140"/>
    <lineage>
        <taxon>Bacteria</taxon>
        <taxon>Pseudomonadati</taxon>
        <taxon>Acidobacteriota</taxon>
        <taxon>Terriglobia</taxon>
        <taxon>Terriglobales</taxon>
        <taxon>Acidobacteriaceae</taxon>
        <taxon>Acidisarcina</taxon>
    </lineage>
</organism>
<dbReference type="Gene3D" id="3.40.50.720">
    <property type="entry name" value="NAD(P)-binding Rossmann-like Domain"/>
    <property type="match status" value="1"/>
</dbReference>
<evidence type="ECO:0000259" key="1">
    <source>
        <dbReference type="Pfam" id="PF02737"/>
    </source>
</evidence>